<dbReference type="Gene3D" id="2.60.200.60">
    <property type="match status" value="1"/>
</dbReference>
<accession>A0A6C8Y4I2</accession>
<dbReference type="Pfam" id="PF05488">
    <property type="entry name" value="PAAR_motif"/>
    <property type="match status" value="1"/>
</dbReference>
<comment type="caution">
    <text evidence="1">The sequence shown here is derived from an EMBL/GenBank/DDBJ whole genome shotgun (WGS) entry which is preliminary data.</text>
</comment>
<dbReference type="InterPro" id="IPR008727">
    <property type="entry name" value="PAAR_motif"/>
</dbReference>
<proteinExistence type="predicted"/>
<gene>
    <name evidence="1" type="ORF">EL06_20980</name>
</gene>
<dbReference type="CDD" id="cd14744">
    <property type="entry name" value="PAAR_CT_2"/>
    <property type="match status" value="1"/>
</dbReference>
<evidence type="ECO:0000313" key="1">
    <source>
        <dbReference type="EMBL" id="MIE71823.1"/>
    </source>
</evidence>
<name>A0A6C8Y4I2_SALDZ</name>
<protein>
    <submittedName>
        <fullName evidence="1">PAAR domain-containing protein</fullName>
    </submittedName>
</protein>
<reference evidence="1" key="1">
    <citation type="submission" date="2018-08" db="EMBL/GenBank/DDBJ databases">
        <authorList>
            <consortium name="GenomeTrakr network: Whole genome sequencing for foodborne pathogen traceback"/>
        </authorList>
    </citation>
    <scope>NUCLEOTIDE SEQUENCE [LARGE SCALE GENOMIC DNA]</scope>
    <source>
        <strain evidence="1">FMA0132</strain>
    </source>
</reference>
<dbReference type="AlphaFoldDB" id="A0A6C8Y4I2"/>
<dbReference type="EMBL" id="RSHK01000024">
    <property type="protein sequence ID" value="MIE71823.1"/>
    <property type="molecule type" value="Genomic_DNA"/>
</dbReference>
<dbReference type="Proteomes" id="UP000885362">
    <property type="component" value="Unassembled WGS sequence"/>
</dbReference>
<sequence length="88" mass="9206">MKGIIRKNDKLSSGGYVTVGSGTMKFCGIGVAHKDDPVSCPLKGHSPSFIAEGHPTFKDNGRQVAFHGYKCTCGCTLISSLGNATTSK</sequence>
<organism evidence="1">
    <name type="scientific">Salmonella diarizonae</name>
    <dbReference type="NCBI Taxonomy" id="59204"/>
    <lineage>
        <taxon>Bacteria</taxon>
        <taxon>Pseudomonadati</taxon>
        <taxon>Pseudomonadota</taxon>
        <taxon>Gammaproteobacteria</taxon>
        <taxon>Enterobacterales</taxon>
        <taxon>Enterobacteriaceae</taxon>
        <taxon>Salmonella</taxon>
    </lineage>
</organism>